<feature type="transmembrane region" description="Helical" evidence="5">
    <location>
        <begin position="285"/>
        <end position="307"/>
    </location>
</feature>
<dbReference type="Proteomes" id="UP000320333">
    <property type="component" value="Unassembled WGS sequence"/>
</dbReference>
<keyword evidence="3 5" id="KW-1133">Transmembrane helix</keyword>
<evidence type="ECO:0000313" key="7">
    <source>
        <dbReference type="EMBL" id="TPX67157.1"/>
    </source>
</evidence>
<gene>
    <name evidence="7" type="ORF">CcCBS67573_g07594</name>
</gene>
<feature type="transmembrane region" description="Helical" evidence="5">
    <location>
        <begin position="418"/>
        <end position="439"/>
    </location>
</feature>
<feature type="transmembrane region" description="Helical" evidence="5">
    <location>
        <begin position="347"/>
        <end position="366"/>
    </location>
</feature>
<evidence type="ECO:0000256" key="2">
    <source>
        <dbReference type="ARBA" id="ARBA00022692"/>
    </source>
</evidence>
<keyword evidence="6" id="KW-0732">Signal</keyword>
<dbReference type="PANTHER" id="PTHR11040:SF44">
    <property type="entry name" value="PROTEIN ZNTC-RELATED"/>
    <property type="match status" value="1"/>
</dbReference>
<dbReference type="EMBL" id="QEAP01000410">
    <property type="protein sequence ID" value="TPX67157.1"/>
    <property type="molecule type" value="Genomic_DNA"/>
</dbReference>
<proteinExistence type="predicted"/>
<accession>A0A507EUX1</accession>
<feature type="chain" id="PRO_5021296915" evidence="6">
    <location>
        <begin position="18"/>
        <end position="440"/>
    </location>
</feature>
<evidence type="ECO:0000313" key="8">
    <source>
        <dbReference type="Proteomes" id="UP000320333"/>
    </source>
</evidence>
<feature type="signal peptide" evidence="6">
    <location>
        <begin position="1"/>
        <end position="17"/>
    </location>
</feature>
<dbReference type="PANTHER" id="PTHR11040">
    <property type="entry name" value="ZINC/IRON TRANSPORTER"/>
    <property type="match status" value="1"/>
</dbReference>
<dbReference type="InterPro" id="IPR003689">
    <property type="entry name" value="ZIP"/>
</dbReference>
<dbReference type="Pfam" id="PF02535">
    <property type="entry name" value="Zip"/>
    <property type="match status" value="1"/>
</dbReference>
<evidence type="ECO:0000256" key="1">
    <source>
        <dbReference type="ARBA" id="ARBA00004141"/>
    </source>
</evidence>
<feature type="transmembrane region" description="Helical" evidence="5">
    <location>
        <begin position="49"/>
        <end position="72"/>
    </location>
</feature>
<evidence type="ECO:0000256" key="6">
    <source>
        <dbReference type="SAM" id="SignalP"/>
    </source>
</evidence>
<dbReference type="GO" id="GO:0005886">
    <property type="term" value="C:plasma membrane"/>
    <property type="evidence" value="ECO:0007669"/>
    <property type="project" value="TreeGrafter"/>
</dbReference>
<feature type="transmembrane region" description="Helical" evidence="5">
    <location>
        <begin position="313"/>
        <end position="335"/>
    </location>
</feature>
<dbReference type="GO" id="GO:0005385">
    <property type="term" value="F:zinc ion transmembrane transporter activity"/>
    <property type="evidence" value="ECO:0007669"/>
    <property type="project" value="TreeGrafter"/>
</dbReference>
<dbReference type="OrthoDB" id="448280at2759"/>
<organism evidence="7 8">
    <name type="scientific">Chytriomyces confervae</name>
    <dbReference type="NCBI Taxonomy" id="246404"/>
    <lineage>
        <taxon>Eukaryota</taxon>
        <taxon>Fungi</taxon>
        <taxon>Fungi incertae sedis</taxon>
        <taxon>Chytridiomycota</taxon>
        <taxon>Chytridiomycota incertae sedis</taxon>
        <taxon>Chytridiomycetes</taxon>
        <taxon>Chytridiales</taxon>
        <taxon>Chytriomycetaceae</taxon>
        <taxon>Chytriomyces</taxon>
    </lineage>
</organism>
<evidence type="ECO:0000256" key="5">
    <source>
        <dbReference type="SAM" id="Phobius"/>
    </source>
</evidence>
<comment type="subcellular location">
    <subcellularLocation>
        <location evidence="1">Membrane</location>
        <topology evidence="1">Multi-pass membrane protein</topology>
    </subcellularLocation>
</comment>
<evidence type="ECO:0000256" key="3">
    <source>
        <dbReference type="ARBA" id="ARBA00022989"/>
    </source>
</evidence>
<name>A0A507EUX1_9FUNG</name>
<sequence length="440" mass="46687">MPAKSLLFLALAGLVTAQDVAPDEANAGAAVEPADACALAALEDYNLHFHIAGVFILLAVAGLGITTTMHLAAANLKNQKTASLLARVLQLFKMFGIGIIAATAWMHLLPDAFEKFGNPCLDAGWAKYGTAYVGLFGLISAFATQLIEMIASGYKRSRKSAQTSADSSSECLDLSCPVRESPSPTMAGHESDEHTADLVHSPSGALDAVDRDVNVSGRRSSVVVSIIEPFTESSKTIQTGVSKSEFLAAVPVGHAGTDSFCEFAHNHHNGHAHTHGSTTSFSKEIATIILECGILFHSLIIGVTLGVTPDDSFTTLLVAVAFHQLFEGMALGVLIGKLSMSLTSKRLLCLMYPLTTPLGLAIGIAVRHSYNENGTQMILVQGIFNSLSAGILFYNTYTELMSEEISHSKHFRGFTVGFKTACFLAMYLGASAMAIIAIWA</sequence>
<keyword evidence="4 5" id="KW-0472">Membrane</keyword>
<keyword evidence="2 5" id="KW-0812">Transmembrane</keyword>
<reference evidence="7 8" key="1">
    <citation type="journal article" date="2019" name="Sci. Rep.">
        <title>Comparative genomics of chytrid fungi reveal insights into the obligate biotrophic and pathogenic lifestyle of Synchytrium endobioticum.</title>
        <authorList>
            <person name="van de Vossenberg B.T.L.H."/>
            <person name="Warris S."/>
            <person name="Nguyen H.D.T."/>
            <person name="van Gent-Pelzer M.P.E."/>
            <person name="Joly D.L."/>
            <person name="van de Geest H.C."/>
            <person name="Bonants P.J.M."/>
            <person name="Smith D.S."/>
            <person name="Levesque C.A."/>
            <person name="van der Lee T.A.J."/>
        </authorList>
    </citation>
    <scope>NUCLEOTIDE SEQUENCE [LARGE SCALE GENOMIC DNA]</scope>
    <source>
        <strain evidence="7 8">CBS 675.73</strain>
    </source>
</reference>
<protein>
    <submittedName>
        <fullName evidence="7">Uncharacterized protein</fullName>
    </submittedName>
</protein>
<feature type="transmembrane region" description="Helical" evidence="5">
    <location>
        <begin position="128"/>
        <end position="151"/>
    </location>
</feature>
<feature type="transmembrane region" description="Helical" evidence="5">
    <location>
        <begin position="378"/>
        <end position="397"/>
    </location>
</feature>
<keyword evidence="8" id="KW-1185">Reference proteome</keyword>
<evidence type="ECO:0000256" key="4">
    <source>
        <dbReference type="ARBA" id="ARBA00023136"/>
    </source>
</evidence>
<comment type="caution">
    <text evidence="7">The sequence shown here is derived from an EMBL/GenBank/DDBJ whole genome shotgun (WGS) entry which is preliminary data.</text>
</comment>
<feature type="transmembrane region" description="Helical" evidence="5">
    <location>
        <begin position="84"/>
        <end position="108"/>
    </location>
</feature>
<dbReference type="STRING" id="246404.A0A507EUX1"/>
<dbReference type="AlphaFoldDB" id="A0A507EUX1"/>